<keyword evidence="2" id="KW-0547">Nucleotide-binding</keyword>
<dbReference type="STRING" id="1802202.A2730_00575"/>
<comment type="caution">
    <text evidence="6">The sequence shown here is derived from an EMBL/GenBank/DDBJ whole genome shotgun (WGS) entry which is preliminary data.</text>
</comment>
<dbReference type="Pfam" id="PF05157">
    <property type="entry name" value="MshEN"/>
    <property type="match status" value="1"/>
</dbReference>
<feature type="domain" description="Bacterial type II secretion system protein E" evidence="4">
    <location>
        <begin position="174"/>
        <end position="568"/>
    </location>
</feature>
<dbReference type="Gene3D" id="3.40.50.300">
    <property type="entry name" value="P-loop containing nucleotide triphosphate hydrolases"/>
    <property type="match status" value="1"/>
</dbReference>
<gene>
    <name evidence="6" type="ORF">A2730_00575</name>
</gene>
<dbReference type="SUPFAM" id="SSF52540">
    <property type="entry name" value="P-loop containing nucleoside triphosphate hydrolases"/>
    <property type="match status" value="1"/>
</dbReference>
<feature type="domain" description="Type II secretion system protein GspE N-terminal" evidence="5">
    <location>
        <begin position="57"/>
        <end position="139"/>
    </location>
</feature>
<organism evidence="6 7">
    <name type="scientific">Candidatus Staskawiczbacteria bacterium RIFCSPHIGHO2_01_FULL_39_25</name>
    <dbReference type="NCBI Taxonomy" id="1802202"/>
    <lineage>
        <taxon>Bacteria</taxon>
        <taxon>Candidatus Staskawicziibacteriota</taxon>
    </lineage>
</organism>
<evidence type="ECO:0000259" key="4">
    <source>
        <dbReference type="Pfam" id="PF00437"/>
    </source>
</evidence>
<keyword evidence="3" id="KW-0067">ATP-binding</keyword>
<dbReference type="AlphaFoldDB" id="A0A1G2HML1"/>
<dbReference type="PANTHER" id="PTHR30258">
    <property type="entry name" value="TYPE II SECRETION SYSTEM PROTEIN GSPE-RELATED"/>
    <property type="match status" value="1"/>
</dbReference>
<dbReference type="EMBL" id="MHOO01000011">
    <property type="protein sequence ID" value="OGZ63772.1"/>
    <property type="molecule type" value="Genomic_DNA"/>
</dbReference>
<dbReference type="InterPro" id="IPR001482">
    <property type="entry name" value="T2SS/T4SS_dom"/>
</dbReference>
<comment type="similarity">
    <text evidence="1">Belongs to the GSP E family.</text>
</comment>
<dbReference type="SUPFAM" id="SSF160246">
    <property type="entry name" value="EspE N-terminal domain-like"/>
    <property type="match status" value="1"/>
</dbReference>
<protein>
    <recommendedName>
        <fullName evidence="8">AAA+ ATPase domain-containing protein</fullName>
    </recommendedName>
</protein>
<dbReference type="Proteomes" id="UP000176855">
    <property type="component" value="Unassembled WGS sequence"/>
</dbReference>
<dbReference type="Pfam" id="PF00437">
    <property type="entry name" value="T2SSE"/>
    <property type="match status" value="1"/>
</dbReference>
<dbReference type="Gene3D" id="3.30.300.160">
    <property type="entry name" value="Type II secretion system, protein E, N-terminal domain"/>
    <property type="match status" value="1"/>
</dbReference>
<dbReference type="InterPro" id="IPR027417">
    <property type="entry name" value="P-loop_NTPase"/>
</dbReference>
<dbReference type="InterPro" id="IPR007831">
    <property type="entry name" value="T2SS_GspE_N"/>
</dbReference>
<evidence type="ECO:0008006" key="8">
    <source>
        <dbReference type="Google" id="ProtNLM"/>
    </source>
</evidence>
<reference evidence="6 7" key="1">
    <citation type="journal article" date="2016" name="Nat. Commun.">
        <title>Thousands of microbial genomes shed light on interconnected biogeochemical processes in an aquifer system.</title>
        <authorList>
            <person name="Anantharaman K."/>
            <person name="Brown C.T."/>
            <person name="Hug L.A."/>
            <person name="Sharon I."/>
            <person name="Castelle C.J."/>
            <person name="Probst A.J."/>
            <person name="Thomas B.C."/>
            <person name="Singh A."/>
            <person name="Wilkins M.J."/>
            <person name="Karaoz U."/>
            <person name="Brodie E.L."/>
            <person name="Williams K.H."/>
            <person name="Hubbard S.S."/>
            <person name="Banfield J.F."/>
        </authorList>
    </citation>
    <scope>NUCLEOTIDE SEQUENCE [LARGE SCALE GENOMIC DNA]</scope>
</reference>
<evidence type="ECO:0000256" key="2">
    <source>
        <dbReference type="ARBA" id="ARBA00022741"/>
    </source>
</evidence>
<evidence type="ECO:0000259" key="5">
    <source>
        <dbReference type="Pfam" id="PF05157"/>
    </source>
</evidence>
<dbReference type="PANTHER" id="PTHR30258:SF1">
    <property type="entry name" value="PROTEIN TRANSPORT PROTEIN HOFB HOMOLOG"/>
    <property type="match status" value="1"/>
</dbReference>
<dbReference type="InterPro" id="IPR037257">
    <property type="entry name" value="T2SS_E_N_sf"/>
</dbReference>
<evidence type="ECO:0000313" key="6">
    <source>
        <dbReference type="EMBL" id="OGZ63772.1"/>
    </source>
</evidence>
<dbReference type="GO" id="GO:0005524">
    <property type="term" value="F:ATP binding"/>
    <property type="evidence" value="ECO:0007669"/>
    <property type="project" value="UniProtKB-KW"/>
</dbReference>
<accession>A0A1G2HML1</accession>
<dbReference type="CDD" id="cd01129">
    <property type="entry name" value="PulE-GspE-like"/>
    <property type="match status" value="1"/>
</dbReference>
<name>A0A1G2HML1_9BACT</name>
<dbReference type="GO" id="GO:0016887">
    <property type="term" value="F:ATP hydrolysis activity"/>
    <property type="evidence" value="ECO:0007669"/>
    <property type="project" value="TreeGrafter"/>
</dbReference>
<dbReference type="Gene3D" id="3.30.450.90">
    <property type="match status" value="1"/>
</dbReference>
<dbReference type="GO" id="GO:0005886">
    <property type="term" value="C:plasma membrane"/>
    <property type="evidence" value="ECO:0007669"/>
    <property type="project" value="TreeGrafter"/>
</dbReference>
<sequence length="573" mass="64089">MKIIQELYGEGVINESRKNELQNELKKTDKTEEEIILQNKIIDEDSLFKLKSKVIKTPLVHPNAEGVPLDVLELISEEAAINYKMIPLFRKGNVIGIGMVYPENILAQNALRFLSQKENFTYEINLITFSDLNKILKQHRTLKGETKKALVELGKDKNEILAEANRNASPVNITDEAPIIKMVLVILNHAIEGNASDIHIEPAREKLNVRFRQDGILHLSLFLPISVHLSIVARIKILANLKIDENRVPQDGRFSARISNKDIDFRVATLPTLYGEKVEIRVLDSTLGLKSFDKMGLTQRNLELIQSAIKRPYGLILSSGPTGSGKTTTLYSLLRELNQESVNIVTIEDPIEYSIAGVNQSQVKPAIGYSFSEGLRQILRQDPNVIMVGEVRDEETANLVIHSALTGHIVLSTLHTNSAVGVIPRLIDMGIRPFLIPSTLRIAISQRLIRILCDKCKKKVRLSDKVKTFVLENLKNLPVSAKKEFEIPNPLYGYSANGCETCNFKGYKGRTGLYEILPMTDELADIILKNPVEHVILRAAQKQGMVTMAQAGIMKVLAGETSIDEIIRATEEK</sequence>
<proteinExistence type="inferred from homology"/>
<evidence type="ECO:0000256" key="1">
    <source>
        <dbReference type="ARBA" id="ARBA00006611"/>
    </source>
</evidence>
<evidence type="ECO:0000256" key="3">
    <source>
        <dbReference type="ARBA" id="ARBA00022840"/>
    </source>
</evidence>
<evidence type="ECO:0000313" key="7">
    <source>
        <dbReference type="Proteomes" id="UP000176855"/>
    </source>
</evidence>